<comment type="similarity">
    <text evidence="3">Belongs to the UbiA prenyltransferase family.</text>
</comment>
<dbReference type="FunFam" id="1.20.120.1780:FF:000001">
    <property type="entry name" value="4-hydroxybenzoate octaprenyltransferase"/>
    <property type="match status" value="1"/>
</dbReference>
<proteinExistence type="inferred from homology"/>
<evidence type="ECO:0000256" key="5">
    <source>
        <dbReference type="ARBA" id="ARBA00022692"/>
    </source>
</evidence>
<comment type="caution">
    <text evidence="9">The sequence shown here is derived from an EMBL/GenBank/DDBJ whole genome shotgun (WGS) entry which is preliminary data.</text>
</comment>
<comment type="cofactor">
    <cofactor evidence="1">
        <name>Mg(2+)</name>
        <dbReference type="ChEBI" id="CHEBI:18420"/>
    </cofactor>
</comment>
<dbReference type="AlphaFoldDB" id="T0ZPK3"/>
<reference evidence="9" key="2">
    <citation type="journal article" date="2014" name="ISME J.">
        <title>Microbial stratification in low pH oxic and suboxic macroscopic growths along an acid mine drainage.</title>
        <authorList>
            <person name="Mendez-Garcia C."/>
            <person name="Mesa V."/>
            <person name="Sprenger R.R."/>
            <person name="Richter M."/>
            <person name="Diez M.S."/>
            <person name="Solano J."/>
            <person name="Bargiela R."/>
            <person name="Golyshina O.V."/>
            <person name="Manteca A."/>
            <person name="Ramos J.L."/>
            <person name="Gallego J.R."/>
            <person name="Llorente I."/>
            <person name="Martins Dos Santos V.A."/>
            <person name="Jensen O.N."/>
            <person name="Pelaez A.I."/>
            <person name="Sanchez J."/>
            <person name="Ferrer M."/>
        </authorList>
    </citation>
    <scope>NUCLEOTIDE SEQUENCE</scope>
</reference>
<evidence type="ECO:0000256" key="7">
    <source>
        <dbReference type="ARBA" id="ARBA00023136"/>
    </source>
</evidence>
<evidence type="ECO:0000256" key="8">
    <source>
        <dbReference type="SAM" id="Phobius"/>
    </source>
</evidence>
<keyword evidence="6 8" id="KW-1133">Transmembrane helix</keyword>
<feature type="non-terminal residue" evidence="9">
    <location>
        <position position="1"/>
    </location>
</feature>
<comment type="subcellular location">
    <subcellularLocation>
        <location evidence="2">Membrane</location>
        <topology evidence="2">Multi-pass membrane protein</topology>
    </subcellularLocation>
</comment>
<evidence type="ECO:0000256" key="2">
    <source>
        <dbReference type="ARBA" id="ARBA00004141"/>
    </source>
</evidence>
<dbReference type="InterPro" id="IPR039653">
    <property type="entry name" value="Prenyltransferase"/>
</dbReference>
<accession>T0ZPK3</accession>
<evidence type="ECO:0000313" key="9">
    <source>
        <dbReference type="EMBL" id="EQD31720.1"/>
    </source>
</evidence>
<dbReference type="PANTHER" id="PTHR11048">
    <property type="entry name" value="PRENYLTRANSFERASES"/>
    <property type="match status" value="1"/>
</dbReference>
<evidence type="ECO:0000256" key="3">
    <source>
        <dbReference type="ARBA" id="ARBA00005985"/>
    </source>
</evidence>
<dbReference type="GO" id="GO:0008412">
    <property type="term" value="F:4-hydroxybenzoate polyprenyltransferase activity"/>
    <property type="evidence" value="ECO:0007669"/>
    <property type="project" value="TreeGrafter"/>
</dbReference>
<dbReference type="Gene3D" id="1.20.120.1780">
    <property type="entry name" value="UbiA prenyltransferase"/>
    <property type="match status" value="1"/>
</dbReference>
<keyword evidence="5 8" id="KW-0812">Transmembrane</keyword>
<reference evidence="9" key="1">
    <citation type="submission" date="2013-08" db="EMBL/GenBank/DDBJ databases">
        <authorList>
            <person name="Mendez C."/>
            <person name="Richter M."/>
            <person name="Ferrer M."/>
            <person name="Sanchez J."/>
        </authorList>
    </citation>
    <scope>NUCLEOTIDE SEQUENCE</scope>
</reference>
<dbReference type="EMBL" id="AUZX01014608">
    <property type="protein sequence ID" value="EQD31720.1"/>
    <property type="molecule type" value="Genomic_DNA"/>
</dbReference>
<feature type="transmembrane region" description="Helical" evidence="8">
    <location>
        <begin position="22"/>
        <end position="40"/>
    </location>
</feature>
<name>T0ZPK3_9ZZZZ</name>
<dbReference type="PANTHER" id="PTHR11048:SF28">
    <property type="entry name" value="4-HYDROXYBENZOATE POLYPRENYLTRANSFERASE, MITOCHONDRIAL"/>
    <property type="match status" value="1"/>
</dbReference>
<evidence type="ECO:0000256" key="6">
    <source>
        <dbReference type="ARBA" id="ARBA00022989"/>
    </source>
</evidence>
<organism evidence="9">
    <name type="scientific">mine drainage metagenome</name>
    <dbReference type="NCBI Taxonomy" id="410659"/>
    <lineage>
        <taxon>unclassified sequences</taxon>
        <taxon>metagenomes</taxon>
        <taxon>ecological metagenomes</taxon>
    </lineage>
</organism>
<dbReference type="GO" id="GO:0006744">
    <property type="term" value="P:ubiquinone biosynthetic process"/>
    <property type="evidence" value="ECO:0007669"/>
    <property type="project" value="TreeGrafter"/>
</dbReference>
<dbReference type="Pfam" id="PF01040">
    <property type="entry name" value="UbiA"/>
    <property type="match status" value="1"/>
</dbReference>
<dbReference type="InterPro" id="IPR000537">
    <property type="entry name" value="UbiA_prenyltransferase"/>
</dbReference>
<gene>
    <name evidence="9" type="ORF">B1A_19788</name>
</gene>
<keyword evidence="4 9" id="KW-0808">Transferase</keyword>
<dbReference type="GO" id="GO:0005886">
    <property type="term" value="C:plasma membrane"/>
    <property type="evidence" value="ECO:0007669"/>
    <property type="project" value="TreeGrafter"/>
</dbReference>
<evidence type="ECO:0000256" key="1">
    <source>
        <dbReference type="ARBA" id="ARBA00001946"/>
    </source>
</evidence>
<evidence type="ECO:0000256" key="4">
    <source>
        <dbReference type="ARBA" id="ARBA00022679"/>
    </source>
</evidence>
<keyword evidence="7 8" id="KW-0472">Membrane</keyword>
<sequence>LYLGLSFGGWSIPMAFAAQRNVVPRLAWVLYIAGVLWAVIYDTMYAMVDRDDDRKIGIQSSALLFADLDRLLIGVLQVMMLAALALLGTGPALRPLVRRRAARRGAAVRLSAMADPQARARRVPAGLSEQQLRRYGDFRRPGAALRVRALSGPQLSGAGRVLR</sequence>
<protein>
    <submittedName>
        <fullName evidence="9">4-hydroxybenzoate octaprenyltransferase</fullName>
    </submittedName>
</protein>
<feature type="transmembrane region" description="Helical" evidence="8">
    <location>
        <begin position="71"/>
        <end position="93"/>
    </location>
</feature>